<dbReference type="EMBL" id="HG793125">
    <property type="protein sequence ID" value="CDK24822.1"/>
    <property type="molecule type" value="Genomic_DNA"/>
</dbReference>
<dbReference type="InterPro" id="IPR001452">
    <property type="entry name" value="SH3_domain"/>
</dbReference>
<dbReference type="InterPro" id="IPR036028">
    <property type="entry name" value="SH3-like_dom_sf"/>
</dbReference>
<feature type="compositionally biased region" description="Acidic residues" evidence="3">
    <location>
        <begin position="290"/>
        <end position="300"/>
    </location>
</feature>
<feature type="compositionally biased region" description="Basic and acidic residues" evidence="3">
    <location>
        <begin position="206"/>
        <end position="228"/>
    </location>
</feature>
<dbReference type="RefSeq" id="XP_022456837.1">
    <property type="nucleotide sequence ID" value="XM_022605361.1"/>
</dbReference>
<feature type="compositionally biased region" description="Acidic residues" evidence="3">
    <location>
        <begin position="526"/>
        <end position="541"/>
    </location>
</feature>
<feature type="compositionally biased region" description="Acidic residues" evidence="3">
    <location>
        <begin position="312"/>
        <end position="340"/>
    </location>
</feature>
<feature type="region of interest" description="Disordered" evidence="3">
    <location>
        <begin position="632"/>
        <end position="703"/>
    </location>
</feature>
<evidence type="ECO:0000259" key="4">
    <source>
        <dbReference type="PROSITE" id="PS50002"/>
    </source>
</evidence>
<dbReference type="HOGENOM" id="CLU_003021_0_0_1"/>
<reference evidence="5" key="2">
    <citation type="submission" date="2014-02" db="EMBL/GenBank/DDBJ databases">
        <title>Complete DNA sequence of /Kuraishia capsulata/ illustrates novel genomic features among budding yeasts (/Saccharomycotina/).</title>
        <authorList>
            <person name="Morales L."/>
            <person name="Noel B."/>
            <person name="Porcel B."/>
            <person name="Marcet-Houben M."/>
            <person name="Hullo M-F."/>
            <person name="Sacerdot C."/>
            <person name="Tekaia F."/>
            <person name="Leh-Louis V."/>
            <person name="Despons L."/>
            <person name="Khanna V."/>
            <person name="Aury J-M."/>
            <person name="Barbe V."/>
            <person name="Couloux A."/>
            <person name="Labadie K."/>
            <person name="Pelletier E."/>
            <person name="Souciet J-L."/>
            <person name="Boekhout T."/>
            <person name="Gabaldon T."/>
            <person name="Wincker P."/>
            <person name="Dujon B."/>
        </authorList>
    </citation>
    <scope>NUCLEOTIDE SEQUENCE</scope>
    <source>
        <strain evidence="5">CBS 1993</strain>
    </source>
</reference>
<dbReference type="GeneID" id="34518225"/>
<feature type="region of interest" description="Disordered" evidence="3">
    <location>
        <begin position="69"/>
        <end position="617"/>
    </location>
</feature>
<feature type="compositionally biased region" description="Acidic residues" evidence="3">
    <location>
        <begin position="593"/>
        <end position="605"/>
    </location>
</feature>
<evidence type="ECO:0000256" key="3">
    <source>
        <dbReference type="SAM" id="MobiDB-lite"/>
    </source>
</evidence>
<evidence type="ECO:0000313" key="6">
    <source>
        <dbReference type="Proteomes" id="UP000019384"/>
    </source>
</evidence>
<accession>W6MJV9</accession>
<feature type="compositionally biased region" description="Basic and acidic residues" evidence="3">
    <location>
        <begin position="301"/>
        <end position="311"/>
    </location>
</feature>
<dbReference type="InterPro" id="IPR057402">
    <property type="entry name" value="AIM3_BBC1_C"/>
</dbReference>
<name>W6MJV9_9ASCO</name>
<feature type="compositionally biased region" description="Acidic residues" evidence="3">
    <location>
        <begin position="417"/>
        <end position="426"/>
    </location>
</feature>
<dbReference type="Pfam" id="PF25459">
    <property type="entry name" value="AIM3_BBC1_C"/>
    <property type="match status" value="1"/>
</dbReference>
<feature type="compositionally biased region" description="Low complexity" evidence="3">
    <location>
        <begin position="638"/>
        <end position="648"/>
    </location>
</feature>
<feature type="compositionally biased region" description="Basic and acidic residues" evidence="3">
    <location>
        <begin position="250"/>
        <end position="279"/>
    </location>
</feature>
<dbReference type="Gene3D" id="2.30.30.40">
    <property type="entry name" value="SH3 Domains"/>
    <property type="match status" value="1"/>
</dbReference>
<sequence length="951" mass="102998">MTSLTAPFEVVAAFTYASDVQGDLPFVAGDIIVVDQVMNADWYKGHYTKDGSELTGIFPTNYVQVKPDSEEKTEAAVSGIAAASTGEPESEQESPIESFQQAQHDLPEPSAPEVVTESASKSPSAFKDRISTFNLNSAPPPLPSNSRKEAAFTKKPVIAQSHYVPPGFKHADDHVGVPAPIKNETSVPPQPVSPVAIPAQDEEEEGPKLSLKERIAMLQKRQQEEAERQAAVLKRKQDKEQKKKERKKSVKDDSESLHTRSSIDTERVDLGESIHEEGKGHHRKSTTEFEGIEESDEDEIIEHATGEKADEKEVEDEDEEAEEDDDDDEDDEDDEEDEDEERRRALRERIAKMSGGMGMIGMMGMPNPMAGVPKPKPKAKKASEPEPESEQAPRPVPVMPFAISQTLPPSLGGPAEVSEEESEDEPPVPVPTERPPHAFAALAAEGVTESPKSVKKEVDDSFDLSQLHSDDEVPVTLTSAVSPSHRRSDSKHSSSSRSIPPVPILQSPKLTGRRASKTEDLSTGYEGDEDTDAPVVEEAEEPALGSAPPIPTSPEASRSAPPIPTSPVALHSAPPVPQTPRSIPPVPVAETLDHDDDDEETDSSDEGSVTPPAPHVAAPVVPVLPAVPPPAPAPAVPSVPAAPHVSHVPPIPRTSTGGSSAGLPHPPPPPPPIANVAPVPQVYSSPTSAPPAAPVAPSATFDTPASRSVAKTSLSGTWWLHQQIPPEFEPRIGKDVYVDVETLEVPKRAGKVFVVTDYYVLHQNYSQELIEVSYEKSDPHGTVALRQISIPAPAFDKERVRGYSRTQGYPAFELASGVLGHVLEAKLVIWVLSKLPKALPPVGNRTFGVTVYSNNNNTDISTLDDPRPGDIFCVSKGKFESRKKLQKHSYELGYSSVFAAVISEYDSSKGKFRVIEQDDYGKVRASSHRLSDLKSGRVRVFRIAERDYVKW</sequence>
<keyword evidence="6" id="KW-1185">Reference proteome</keyword>
<feature type="compositionally biased region" description="Pro residues" evidence="3">
    <location>
        <begin position="574"/>
        <end position="587"/>
    </location>
</feature>
<evidence type="ECO:0000256" key="1">
    <source>
        <dbReference type="ARBA" id="ARBA00022443"/>
    </source>
</evidence>
<organism evidence="5 6">
    <name type="scientific">Kuraishia capsulata CBS 1993</name>
    <dbReference type="NCBI Taxonomy" id="1382522"/>
    <lineage>
        <taxon>Eukaryota</taxon>
        <taxon>Fungi</taxon>
        <taxon>Dikarya</taxon>
        <taxon>Ascomycota</taxon>
        <taxon>Saccharomycotina</taxon>
        <taxon>Pichiomycetes</taxon>
        <taxon>Pichiales</taxon>
        <taxon>Pichiaceae</taxon>
        <taxon>Kuraishia</taxon>
    </lineage>
</organism>
<dbReference type="SUPFAM" id="SSF50044">
    <property type="entry name" value="SH3-domain"/>
    <property type="match status" value="1"/>
</dbReference>
<protein>
    <recommendedName>
        <fullName evidence="4">SH3 domain-containing protein</fullName>
    </recommendedName>
</protein>
<dbReference type="Proteomes" id="UP000019384">
    <property type="component" value="Unassembled WGS sequence"/>
</dbReference>
<gene>
    <name evidence="5" type="ORF">KUCA_T00000789001</name>
</gene>
<dbReference type="STRING" id="1382522.W6MJV9"/>
<feature type="compositionally biased region" description="Pro residues" evidence="3">
    <location>
        <begin position="664"/>
        <end position="673"/>
    </location>
</feature>
<feature type="domain" description="SH3" evidence="4">
    <location>
        <begin position="5"/>
        <end position="68"/>
    </location>
</feature>
<dbReference type="AlphaFoldDB" id="W6MJV9"/>
<feature type="compositionally biased region" description="Basic and acidic residues" evidence="3">
    <location>
        <begin position="341"/>
        <end position="351"/>
    </location>
</feature>
<evidence type="ECO:0000256" key="2">
    <source>
        <dbReference type="PROSITE-ProRule" id="PRU00192"/>
    </source>
</evidence>
<dbReference type="OrthoDB" id="207120at2759"/>
<keyword evidence="1 2" id="KW-0728">SH3 domain</keyword>
<dbReference type="PROSITE" id="PS50002">
    <property type="entry name" value="SH3"/>
    <property type="match status" value="1"/>
</dbReference>
<feature type="compositionally biased region" description="Low complexity" evidence="3">
    <location>
        <begin position="674"/>
        <end position="687"/>
    </location>
</feature>
<evidence type="ECO:0000313" key="5">
    <source>
        <dbReference type="EMBL" id="CDK24822.1"/>
    </source>
</evidence>
<proteinExistence type="predicted"/>
<dbReference type="SMART" id="SM00326">
    <property type="entry name" value="SH3"/>
    <property type="match status" value="1"/>
</dbReference>
<reference evidence="5" key="1">
    <citation type="submission" date="2013-12" db="EMBL/GenBank/DDBJ databases">
        <authorList>
            <person name="Genoscope - CEA"/>
        </authorList>
    </citation>
    <scope>NUCLEOTIDE SEQUENCE</scope>
    <source>
        <strain evidence="5">CBS 1993</strain>
    </source>
</reference>